<evidence type="ECO:0000313" key="4">
    <source>
        <dbReference type="EMBL" id="KGM47475.1"/>
    </source>
</evidence>
<keyword evidence="2" id="KW-0809">Transit peptide</keyword>
<evidence type="ECO:0000256" key="2">
    <source>
        <dbReference type="ARBA" id="ARBA00022946"/>
    </source>
</evidence>
<dbReference type="EMBL" id="AQQX01000010">
    <property type="protein sequence ID" value="KGM47475.1"/>
    <property type="molecule type" value="Genomic_DNA"/>
</dbReference>
<dbReference type="RefSeq" id="WP_043752352.1">
    <property type="nucleotide sequence ID" value="NZ_AQQX01000010.1"/>
</dbReference>
<dbReference type="PANTHER" id="PTHR21013:SF10">
    <property type="entry name" value="ATP SYNTHASE MITOCHONDRIAL F1 COMPLEX ASSEMBLY FACTOR 2"/>
    <property type="match status" value="1"/>
</dbReference>
<evidence type="ECO:0000256" key="3">
    <source>
        <dbReference type="ARBA" id="ARBA00023186"/>
    </source>
</evidence>
<dbReference type="Gene3D" id="1.10.3580.10">
    <property type="entry name" value="ATP12 ATPase"/>
    <property type="match status" value="1"/>
</dbReference>
<dbReference type="STRING" id="1461694.ATO9_17770"/>
<keyword evidence="3" id="KW-0143">Chaperone</keyword>
<dbReference type="AlphaFoldDB" id="A0A0A0EB71"/>
<proteinExistence type="inferred from homology"/>
<dbReference type="Proteomes" id="UP000030004">
    <property type="component" value="Unassembled WGS sequence"/>
</dbReference>
<name>A0A0A0EB71_9RHOB</name>
<dbReference type="InterPro" id="IPR042272">
    <property type="entry name" value="ATP12_ATP_synth-F1-assembly_N"/>
</dbReference>
<dbReference type="InterPro" id="IPR023335">
    <property type="entry name" value="ATP12_ortho_dom_sf"/>
</dbReference>
<comment type="caution">
    <text evidence="4">The sequence shown here is derived from an EMBL/GenBank/DDBJ whole genome shotgun (WGS) entry which is preliminary data.</text>
</comment>
<accession>A0A0A0EB71</accession>
<dbReference type="PANTHER" id="PTHR21013">
    <property type="entry name" value="ATP SYNTHASE MITOCHONDRIAL F1 COMPLEX ASSEMBLY FACTOR 2/ATP12 PROTEIN, MITOCHONDRIAL PRECURSOR"/>
    <property type="match status" value="1"/>
</dbReference>
<dbReference type="GO" id="GO:0043461">
    <property type="term" value="P:proton-transporting ATP synthase complex assembly"/>
    <property type="evidence" value="ECO:0007669"/>
    <property type="project" value="InterPro"/>
</dbReference>
<organism evidence="4 5">
    <name type="scientific">Pseudooceanicola atlanticus</name>
    <dbReference type="NCBI Taxonomy" id="1461694"/>
    <lineage>
        <taxon>Bacteria</taxon>
        <taxon>Pseudomonadati</taxon>
        <taxon>Pseudomonadota</taxon>
        <taxon>Alphaproteobacteria</taxon>
        <taxon>Rhodobacterales</taxon>
        <taxon>Paracoccaceae</taxon>
        <taxon>Pseudooceanicola</taxon>
    </lineage>
</organism>
<reference evidence="4 5" key="1">
    <citation type="journal article" date="2015" name="Antonie Van Leeuwenhoek">
        <title>Pseudooceanicola atlanticus gen. nov. sp. nov., isolated from surface seawater of the Atlantic Ocean and reclassification of Oceanicola batsensis, Oceanicola marinus, Oceanicola nitratireducens, Oceanicola nanhaiensis, Oceanicola antarcticus and Oceanicola flagellatus, as Pseudooceanicola batsensis comb. nov., Pseudooceanicola marinus comb. nov., Pseudooceanicola nitratireducens comb. nov., Pseudooceanicola nanhaiensis comb. nov., Pseudooceanicola antarcticus comb. nov., and Pseudooceanicola flagellatus comb. nov.</title>
        <authorList>
            <person name="Lai Q."/>
            <person name="Li G."/>
            <person name="Liu X."/>
            <person name="Du Y."/>
            <person name="Sun F."/>
            <person name="Shao Z."/>
        </authorList>
    </citation>
    <scope>NUCLEOTIDE SEQUENCE [LARGE SCALE GENOMIC DNA]</scope>
    <source>
        <strain evidence="4 5">22II-s11g</strain>
    </source>
</reference>
<dbReference type="InterPro" id="IPR011419">
    <property type="entry name" value="ATP12_ATP_synth-F1-assembly"/>
</dbReference>
<evidence type="ECO:0000313" key="5">
    <source>
        <dbReference type="Proteomes" id="UP000030004"/>
    </source>
</evidence>
<dbReference type="eggNOG" id="COG5387">
    <property type="taxonomic scope" value="Bacteria"/>
</dbReference>
<sequence>MSDWKPKRFWKTTAVTEAETGYTVQLDGRPVRTPAKAALIMPSRQLAELVAAEWDAQEDQVDPGTMPATRGANAAIDKVVPQHAEVADMLAEYGDSDLLCYRADAPVELVDQQAAAWDPLLDWAADTYGARLEPRTGVIHAPQDPEAVARLRREVHALDAFQLAAFSDLVSLSGSLVIGFAATRDAQPIEQLWDHSRLDEIWQAKLWGKDEEAEAHAALKKASFLNAKRFFDSVTIGD</sequence>
<evidence type="ECO:0000256" key="1">
    <source>
        <dbReference type="ARBA" id="ARBA00008231"/>
    </source>
</evidence>
<protein>
    <submittedName>
        <fullName evidence="4">ATPase</fullName>
    </submittedName>
</protein>
<keyword evidence="5" id="KW-1185">Reference proteome</keyword>
<dbReference type="Pfam" id="PF07542">
    <property type="entry name" value="ATP12"/>
    <property type="match status" value="1"/>
</dbReference>
<comment type="similarity">
    <text evidence="1">Belongs to the ATP12 family.</text>
</comment>
<dbReference type="OrthoDB" id="9797825at2"/>
<dbReference type="Gene3D" id="3.30.2180.10">
    <property type="entry name" value="ATP12-like"/>
    <property type="match status" value="1"/>
</dbReference>
<dbReference type="SUPFAM" id="SSF160909">
    <property type="entry name" value="ATP12-like"/>
    <property type="match status" value="1"/>
</dbReference>
<gene>
    <name evidence="4" type="ORF">ATO9_17770</name>
</gene>